<evidence type="ECO:0000313" key="3">
    <source>
        <dbReference type="Proteomes" id="UP000246058"/>
    </source>
</evidence>
<dbReference type="AlphaFoldDB" id="A0A2U8VNI3"/>
<dbReference type="KEGG" id="meti:DK427_04105"/>
<feature type="compositionally biased region" description="Low complexity" evidence="1">
    <location>
        <begin position="64"/>
        <end position="73"/>
    </location>
</feature>
<dbReference type="Proteomes" id="UP000246058">
    <property type="component" value="Chromosome"/>
</dbReference>
<gene>
    <name evidence="2" type="ORF">DK427_04105</name>
</gene>
<proteinExistence type="predicted"/>
<evidence type="ECO:0000313" key="2">
    <source>
        <dbReference type="EMBL" id="AWN35028.1"/>
    </source>
</evidence>
<protein>
    <submittedName>
        <fullName evidence="2">Uncharacterized protein</fullName>
    </submittedName>
</protein>
<feature type="compositionally biased region" description="Low complexity" evidence="1">
    <location>
        <begin position="28"/>
        <end position="38"/>
    </location>
</feature>
<evidence type="ECO:0000256" key="1">
    <source>
        <dbReference type="SAM" id="MobiDB-lite"/>
    </source>
</evidence>
<name>A0A2U8VNI3_9HYPH</name>
<organism evidence="2 3">
    <name type="scientific">Methylobacterium radiodurans</name>
    <dbReference type="NCBI Taxonomy" id="2202828"/>
    <lineage>
        <taxon>Bacteria</taxon>
        <taxon>Pseudomonadati</taxon>
        <taxon>Pseudomonadota</taxon>
        <taxon>Alphaproteobacteria</taxon>
        <taxon>Hyphomicrobiales</taxon>
        <taxon>Methylobacteriaceae</taxon>
        <taxon>Methylobacterium</taxon>
    </lineage>
</organism>
<accession>A0A2U8VNI3</accession>
<reference evidence="2 3" key="1">
    <citation type="submission" date="2018-05" db="EMBL/GenBank/DDBJ databases">
        <title>Complete Genome Sequence of Methylobacterium sp. 17Sr1-43.</title>
        <authorList>
            <person name="Srinivasan S."/>
        </authorList>
    </citation>
    <scope>NUCLEOTIDE SEQUENCE [LARGE SCALE GENOMIC DNA]</scope>
    <source>
        <strain evidence="2 3">17Sr1-43</strain>
    </source>
</reference>
<sequence>MANLHPAPEPGPARRPRRADRRAHRAPGARPLLPAGAPRRGGGHGCGLRDRPVRDRPPADRAPDLAPAAGGPAMSAWPMHRSPARRLAHLGRLLGAGLFLATCGVASYTAGARHRAEPVSDRAAAPICSR</sequence>
<feature type="region of interest" description="Disordered" evidence="1">
    <location>
        <begin position="1"/>
        <end position="77"/>
    </location>
</feature>
<feature type="compositionally biased region" description="Basic residues" evidence="1">
    <location>
        <begin position="14"/>
        <end position="27"/>
    </location>
</feature>
<dbReference type="EMBL" id="CP029551">
    <property type="protein sequence ID" value="AWN35028.1"/>
    <property type="molecule type" value="Genomic_DNA"/>
</dbReference>
<keyword evidence="3" id="KW-1185">Reference proteome</keyword>
<feature type="compositionally biased region" description="Basic and acidic residues" evidence="1">
    <location>
        <begin position="47"/>
        <end position="63"/>
    </location>
</feature>